<organism evidence="2 3">
    <name type="scientific">Platanthera guangdongensis</name>
    <dbReference type="NCBI Taxonomy" id="2320717"/>
    <lineage>
        <taxon>Eukaryota</taxon>
        <taxon>Viridiplantae</taxon>
        <taxon>Streptophyta</taxon>
        <taxon>Embryophyta</taxon>
        <taxon>Tracheophyta</taxon>
        <taxon>Spermatophyta</taxon>
        <taxon>Magnoliopsida</taxon>
        <taxon>Liliopsida</taxon>
        <taxon>Asparagales</taxon>
        <taxon>Orchidaceae</taxon>
        <taxon>Orchidoideae</taxon>
        <taxon>Orchideae</taxon>
        <taxon>Orchidinae</taxon>
        <taxon>Platanthera</taxon>
    </lineage>
</organism>
<dbReference type="EMBL" id="JBBWWR010000004">
    <property type="protein sequence ID" value="KAK8968104.1"/>
    <property type="molecule type" value="Genomic_DNA"/>
</dbReference>
<comment type="caution">
    <text evidence="2">The sequence shown here is derived from an EMBL/GenBank/DDBJ whole genome shotgun (WGS) entry which is preliminary data.</text>
</comment>
<protein>
    <submittedName>
        <fullName evidence="2">Uncharacterized protein</fullName>
    </submittedName>
</protein>
<accession>A0ABR2MWU7</accession>
<keyword evidence="1" id="KW-0472">Membrane</keyword>
<reference evidence="2 3" key="1">
    <citation type="journal article" date="2022" name="Nat. Plants">
        <title>Genomes of leafy and leafless Platanthera orchids illuminate the evolution of mycoheterotrophy.</title>
        <authorList>
            <person name="Li M.H."/>
            <person name="Liu K.W."/>
            <person name="Li Z."/>
            <person name="Lu H.C."/>
            <person name="Ye Q.L."/>
            <person name="Zhang D."/>
            <person name="Wang J.Y."/>
            <person name="Li Y.F."/>
            <person name="Zhong Z.M."/>
            <person name="Liu X."/>
            <person name="Yu X."/>
            <person name="Liu D.K."/>
            <person name="Tu X.D."/>
            <person name="Liu B."/>
            <person name="Hao Y."/>
            <person name="Liao X.Y."/>
            <person name="Jiang Y.T."/>
            <person name="Sun W.H."/>
            <person name="Chen J."/>
            <person name="Chen Y.Q."/>
            <person name="Ai Y."/>
            <person name="Zhai J.W."/>
            <person name="Wu S.S."/>
            <person name="Zhou Z."/>
            <person name="Hsiao Y.Y."/>
            <person name="Wu W.L."/>
            <person name="Chen Y.Y."/>
            <person name="Lin Y.F."/>
            <person name="Hsu J.L."/>
            <person name="Li C.Y."/>
            <person name="Wang Z.W."/>
            <person name="Zhao X."/>
            <person name="Zhong W.Y."/>
            <person name="Ma X.K."/>
            <person name="Ma L."/>
            <person name="Huang J."/>
            <person name="Chen G.Z."/>
            <person name="Huang M.Z."/>
            <person name="Huang L."/>
            <person name="Peng D.H."/>
            <person name="Luo Y.B."/>
            <person name="Zou S.Q."/>
            <person name="Chen S.P."/>
            <person name="Lan S."/>
            <person name="Tsai W.C."/>
            <person name="Van de Peer Y."/>
            <person name="Liu Z.J."/>
        </authorList>
    </citation>
    <scope>NUCLEOTIDE SEQUENCE [LARGE SCALE GENOMIC DNA]</scope>
    <source>
        <strain evidence="2">Lor288</strain>
    </source>
</reference>
<evidence type="ECO:0000313" key="2">
    <source>
        <dbReference type="EMBL" id="KAK8968104.1"/>
    </source>
</evidence>
<keyword evidence="1" id="KW-0812">Transmembrane</keyword>
<evidence type="ECO:0000256" key="1">
    <source>
        <dbReference type="SAM" id="Phobius"/>
    </source>
</evidence>
<dbReference type="Proteomes" id="UP001412067">
    <property type="component" value="Unassembled WGS sequence"/>
</dbReference>
<name>A0ABR2MWU7_9ASPA</name>
<gene>
    <name evidence="2" type="ORF">KSP40_PGU013386</name>
</gene>
<dbReference type="Gene3D" id="3.30.70.1660">
    <property type="match status" value="1"/>
</dbReference>
<evidence type="ECO:0000313" key="3">
    <source>
        <dbReference type="Proteomes" id="UP001412067"/>
    </source>
</evidence>
<dbReference type="InterPro" id="IPR027417">
    <property type="entry name" value="P-loop_NTPase"/>
</dbReference>
<proteinExistence type="predicted"/>
<keyword evidence="1" id="KW-1133">Transmembrane helix</keyword>
<feature type="transmembrane region" description="Helical" evidence="1">
    <location>
        <begin position="93"/>
        <end position="115"/>
    </location>
</feature>
<sequence length="244" mass="27879">MSSYPVVEAVRTAGRGFLGAAEKVLQQPCDRLVVRWSRFFPLAMAMDELKEEACIAMNTQSSQYLHFSLSLNNLDLHYIYKVMVNLLKCYASSIYTCYTMILMLLCYATPHYLFVDPKKYCNRPFLFESAYHGYGGDNGSDSSKVERIVLSSGKLVILDKLLIRLRETNHQFGSGDRSEHMLLYYFPQWQVTNHRVENTLHAIEDVMECESLDVFIHALLLQHEMGTISSSSLCACLNSVNIML</sequence>
<dbReference type="Gene3D" id="3.40.50.300">
    <property type="entry name" value="P-loop containing nucleotide triphosphate hydrolases"/>
    <property type="match status" value="1"/>
</dbReference>
<keyword evidence="3" id="KW-1185">Reference proteome</keyword>
<dbReference type="SUPFAM" id="SSF75620">
    <property type="entry name" value="Release factor"/>
    <property type="match status" value="1"/>
</dbReference>
<dbReference type="InterPro" id="IPR045853">
    <property type="entry name" value="Pep_chain_release_fac_I_sf"/>
</dbReference>